<dbReference type="NCBIfam" id="TIGR02074">
    <property type="entry name" value="PBP_1a_fam"/>
    <property type="match status" value="1"/>
</dbReference>
<dbReference type="Proteomes" id="UP000034235">
    <property type="component" value="Unassembled WGS sequence"/>
</dbReference>
<keyword evidence="5" id="KW-0121">Carboxypeptidase</keyword>
<evidence type="ECO:0000313" key="21">
    <source>
        <dbReference type="EMBL" id="KKQ66771.1"/>
    </source>
</evidence>
<dbReference type="GO" id="GO:0009252">
    <property type="term" value="P:peptidoglycan biosynthetic process"/>
    <property type="evidence" value="ECO:0007669"/>
    <property type="project" value="UniProtKB-KW"/>
</dbReference>
<sequence length="685" mass="75516">MRSSIFIIILTIVSLLTFIPILTYFYFANDLQTPETVMNRNNTGVVLLDQEGDPFFRFHEAKYSTFVPLSEISPLLQKAVIAVEDKEFYSHPGFSIKGIVGAVIADIKYKNLSYGGSTITQQLVKYSLLTSKKSFLRKYQEIVLAQEIERRFSKDEILEMYLNSVYLGEGNFGAEGAAKTYFNKSAKDLNLAEASLIAGLIAGPSKYSPLSGNKDLALARQKYVLEEMVQQGFITEDQKQKAEKVPLVFNENPEGFPYKAPHFAFLVKQELEEKFGEETVARSGFVVKTTLDSEWQEYAEKQVQNQVKNLRKNSVSNGAAVVIDPKTGEVKVLVGSIDWYDNDFGKVNVATSLRQPGSAFKPIVYLAALEKELITPATILHDNPTTFEGGYKPFNYDRKYRGSVLVRRALANSLNIPAVEVMSKVGVVEAVNFASRLGITSFTDTSNYGLSLVLGAGETKLIELTNAYAIFANNGLKNDYTTIAEITDKTGSVIYTHKSNPTKVVDPKYTFLISSILSDQAARTEMFGNALTTKIPAAVKTGTSEIYRDSLTMGYTPSLAVGVWVGNNDGKPMDNIAGSLGAAPIWKNLIEKFSEGRPREEFVPPGGVISVNVCRNNGLVLKEATTAGIKEYFVQGTEPTKICILPKPSPSPTPPEQTPQPPENQGGPKEVEETIEELIIEFETN</sequence>
<evidence type="ECO:0000256" key="6">
    <source>
        <dbReference type="ARBA" id="ARBA00022670"/>
    </source>
</evidence>
<evidence type="ECO:0000259" key="19">
    <source>
        <dbReference type="Pfam" id="PF00905"/>
    </source>
</evidence>
<dbReference type="GO" id="GO:0008360">
    <property type="term" value="P:regulation of cell shape"/>
    <property type="evidence" value="ECO:0007669"/>
    <property type="project" value="UniProtKB-KW"/>
</dbReference>
<keyword evidence="4" id="KW-1003">Cell membrane</keyword>
<proteinExistence type="inferred from homology"/>
<keyword evidence="8" id="KW-0808">Transferase</keyword>
<feature type="domain" description="Glycosyl transferase family 51" evidence="20">
    <location>
        <begin position="54"/>
        <end position="228"/>
    </location>
</feature>
<evidence type="ECO:0000256" key="7">
    <source>
        <dbReference type="ARBA" id="ARBA00022676"/>
    </source>
</evidence>
<dbReference type="GO" id="GO:0005886">
    <property type="term" value="C:plasma membrane"/>
    <property type="evidence" value="ECO:0007669"/>
    <property type="project" value="UniProtKB-SubCell"/>
</dbReference>
<dbReference type="Pfam" id="PF00905">
    <property type="entry name" value="Transpeptidase"/>
    <property type="match status" value="1"/>
</dbReference>
<dbReference type="FunFam" id="1.10.3810.10:FF:000001">
    <property type="entry name" value="Penicillin-binding protein 1A"/>
    <property type="match status" value="1"/>
</dbReference>
<keyword evidence="14" id="KW-0961">Cell wall biogenesis/degradation</keyword>
<dbReference type="EMBL" id="LBUP01000003">
    <property type="protein sequence ID" value="KKQ66771.1"/>
    <property type="molecule type" value="Genomic_DNA"/>
</dbReference>
<evidence type="ECO:0000256" key="14">
    <source>
        <dbReference type="ARBA" id="ARBA00023316"/>
    </source>
</evidence>
<dbReference type="GO" id="GO:0008955">
    <property type="term" value="F:peptidoglycan glycosyltransferase activity"/>
    <property type="evidence" value="ECO:0007669"/>
    <property type="project" value="UniProtKB-EC"/>
</dbReference>
<keyword evidence="6" id="KW-0645">Protease</keyword>
<feature type="transmembrane region" description="Helical" evidence="18">
    <location>
        <begin position="7"/>
        <end position="27"/>
    </location>
</feature>
<keyword evidence="9" id="KW-0378">Hydrolase</keyword>
<comment type="catalytic activity">
    <reaction evidence="16">
        <text>[GlcNAc-(1-&gt;4)-Mur2Ac(oyl-L-Ala-gamma-D-Glu-L-Lys-D-Ala-D-Ala)](n)-di-trans,octa-cis-undecaprenyl diphosphate + beta-D-GlcNAc-(1-&gt;4)-Mur2Ac(oyl-L-Ala-gamma-D-Glu-L-Lys-D-Ala-D-Ala)-di-trans,octa-cis-undecaprenyl diphosphate = [GlcNAc-(1-&gt;4)-Mur2Ac(oyl-L-Ala-gamma-D-Glu-L-Lys-D-Ala-D-Ala)](n+1)-di-trans,octa-cis-undecaprenyl diphosphate + di-trans,octa-cis-undecaprenyl diphosphate + H(+)</text>
        <dbReference type="Rhea" id="RHEA:23708"/>
        <dbReference type="Rhea" id="RHEA-COMP:9602"/>
        <dbReference type="Rhea" id="RHEA-COMP:9603"/>
        <dbReference type="ChEBI" id="CHEBI:15378"/>
        <dbReference type="ChEBI" id="CHEBI:58405"/>
        <dbReference type="ChEBI" id="CHEBI:60033"/>
        <dbReference type="ChEBI" id="CHEBI:78435"/>
        <dbReference type="EC" id="2.4.99.28"/>
    </reaction>
</comment>
<dbReference type="InterPro" id="IPR050396">
    <property type="entry name" value="Glycosyltr_51/Transpeptidase"/>
</dbReference>
<dbReference type="Pfam" id="PF00912">
    <property type="entry name" value="Transgly"/>
    <property type="match status" value="1"/>
</dbReference>
<dbReference type="InterPro" id="IPR012338">
    <property type="entry name" value="Beta-lactam/transpept-like"/>
</dbReference>
<feature type="compositionally biased region" description="Pro residues" evidence="17">
    <location>
        <begin position="647"/>
        <end position="662"/>
    </location>
</feature>
<feature type="domain" description="Penicillin-binding protein transpeptidase" evidence="19">
    <location>
        <begin position="318"/>
        <end position="589"/>
    </location>
</feature>
<evidence type="ECO:0000256" key="15">
    <source>
        <dbReference type="ARBA" id="ARBA00034000"/>
    </source>
</evidence>
<evidence type="ECO:0000256" key="3">
    <source>
        <dbReference type="ARBA" id="ARBA00007739"/>
    </source>
</evidence>
<comment type="similarity">
    <text evidence="2">In the C-terminal section; belongs to the transpeptidase family.</text>
</comment>
<evidence type="ECO:0000256" key="4">
    <source>
        <dbReference type="ARBA" id="ARBA00022475"/>
    </source>
</evidence>
<dbReference type="SUPFAM" id="SSF53955">
    <property type="entry name" value="Lysozyme-like"/>
    <property type="match status" value="1"/>
</dbReference>
<evidence type="ECO:0000256" key="10">
    <source>
        <dbReference type="ARBA" id="ARBA00022960"/>
    </source>
</evidence>
<keyword evidence="7" id="KW-0328">Glycosyltransferase</keyword>
<evidence type="ECO:0000256" key="9">
    <source>
        <dbReference type="ARBA" id="ARBA00022801"/>
    </source>
</evidence>
<comment type="similarity">
    <text evidence="3">In the N-terminal section; belongs to the glycosyltransferase 51 family.</text>
</comment>
<evidence type="ECO:0000256" key="18">
    <source>
        <dbReference type="SAM" id="Phobius"/>
    </source>
</evidence>
<evidence type="ECO:0000256" key="5">
    <source>
        <dbReference type="ARBA" id="ARBA00022645"/>
    </source>
</evidence>
<evidence type="ECO:0000256" key="8">
    <source>
        <dbReference type="ARBA" id="ARBA00022679"/>
    </source>
</evidence>
<feature type="region of interest" description="Disordered" evidence="17">
    <location>
        <begin position="645"/>
        <end position="670"/>
    </location>
</feature>
<dbReference type="GO" id="GO:0006508">
    <property type="term" value="P:proteolysis"/>
    <property type="evidence" value="ECO:0007669"/>
    <property type="project" value="UniProtKB-KW"/>
</dbReference>
<evidence type="ECO:0000259" key="20">
    <source>
        <dbReference type="Pfam" id="PF00912"/>
    </source>
</evidence>
<dbReference type="InterPro" id="IPR036950">
    <property type="entry name" value="PBP_transglycosylase"/>
</dbReference>
<dbReference type="PANTHER" id="PTHR32282:SF11">
    <property type="entry name" value="PENICILLIN-BINDING PROTEIN 1B"/>
    <property type="match status" value="1"/>
</dbReference>
<keyword evidence="18" id="KW-0812">Transmembrane</keyword>
<keyword evidence="11" id="KW-0573">Peptidoglycan synthesis</keyword>
<evidence type="ECO:0000256" key="2">
    <source>
        <dbReference type="ARBA" id="ARBA00007090"/>
    </source>
</evidence>
<keyword evidence="18" id="KW-1133">Transmembrane helix</keyword>
<dbReference type="GO" id="GO:0009002">
    <property type="term" value="F:serine-type D-Ala-D-Ala carboxypeptidase activity"/>
    <property type="evidence" value="ECO:0007669"/>
    <property type="project" value="UniProtKB-EC"/>
</dbReference>
<evidence type="ECO:0000256" key="11">
    <source>
        <dbReference type="ARBA" id="ARBA00022984"/>
    </source>
</evidence>
<dbReference type="Gene3D" id="3.40.710.10">
    <property type="entry name" value="DD-peptidase/beta-lactamase superfamily"/>
    <property type="match status" value="1"/>
</dbReference>
<dbReference type="GO" id="GO:0030288">
    <property type="term" value="C:outer membrane-bounded periplasmic space"/>
    <property type="evidence" value="ECO:0007669"/>
    <property type="project" value="TreeGrafter"/>
</dbReference>
<dbReference type="SUPFAM" id="SSF56601">
    <property type="entry name" value="beta-lactamase/transpeptidase-like"/>
    <property type="match status" value="1"/>
</dbReference>
<keyword evidence="12 18" id="KW-0472">Membrane</keyword>
<comment type="catalytic activity">
    <reaction evidence="15">
        <text>Preferential cleavage: (Ac)2-L-Lys-D-Ala-|-D-Ala. Also transpeptidation of peptidyl-alanyl moieties that are N-acyl substituents of D-alanine.</text>
        <dbReference type="EC" id="3.4.16.4"/>
    </reaction>
</comment>
<evidence type="ECO:0000313" key="22">
    <source>
        <dbReference type="Proteomes" id="UP000034235"/>
    </source>
</evidence>
<evidence type="ECO:0000256" key="16">
    <source>
        <dbReference type="ARBA" id="ARBA00049902"/>
    </source>
</evidence>
<evidence type="ECO:0000256" key="1">
    <source>
        <dbReference type="ARBA" id="ARBA00004236"/>
    </source>
</evidence>
<name>A0A0G0MPE6_9BACT</name>
<evidence type="ECO:0000256" key="13">
    <source>
        <dbReference type="ARBA" id="ARBA00023268"/>
    </source>
</evidence>
<reference evidence="21 22" key="1">
    <citation type="journal article" date="2015" name="Nature">
        <title>rRNA introns, odd ribosomes, and small enigmatic genomes across a large radiation of phyla.</title>
        <authorList>
            <person name="Brown C.T."/>
            <person name="Hug L.A."/>
            <person name="Thomas B.C."/>
            <person name="Sharon I."/>
            <person name="Castelle C.J."/>
            <person name="Singh A."/>
            <person name="Wilkins M.J."/>
            <person name="Williams K.H."/>
            <person name="Banfield J.F."/>
        </authorList>
    </citation>
    <scope>NUCLEOTIDE SEQUENCE [LARGE SCALE GENOMIC DNA]</scope>
</reference>
<dbReference type="InterPro" id="IPR023346">
    <property type="entry name" value="Lysozyme-like_dom_sf"/>
</dbReference>
<organism evidence="21 22">
    <name type="scientific">Candidatus Daviesbacteria bacterium GW2011_GWA2_38_24</name>
    <dbReference type="NCBI Taxonomy" id="1618422"/>
    <lineage>
        <taxon>Bacteria</taxon>
        <taxon>Candidatus Daviesiibacteriota</taxon>
    </lineage>
</organism>
<dbReference type="GO" id="GO:0071555">
    <property type="term" value="P:cell wall organization"/>
    <property type="evidence" value="ECO:0007669"/>
    <property type="project" value="UniProtKB-KW"/>
</dbReference>
<dbReference type="AlphaFoldDB" id="A0A0G0MPE6"/>
<dbReference type="PANTHER" id="PTHR32282">
    <property type="entry name" value="BINDING PROTEIN TRANSPEPTIDASE, PUTATIVE-RELATED"/>
    <property type="match status" value="1"/>
</dbReference>
<accession>A0A0G0MPE6</accession>
<dbReference type="InterPro" id="IPR001460">
    <property type="entry name" value="PCN-bd_Tpept"/>
</dbReference>
<evidence type="ECO:0000256" key="12">
    <source>
        <dbReference type="ARBA" id="ARBA00023136"/>
    </source>
</evidence>
<keyword evidence="13" id="KW-0511">Multifunctional enzyme</keyword>
<gene>
    <name evidence="21" type="ORF">US86_C0003G0014</name>
</gene>
<dbReference type="GO" id="GO:0008658">
    <property type="term" value="F:penicillin binding"/>
    <property type="evidence" value="ECO:0007669"/>
    <property type="project" value="InterPro"/>
</dbReference>
<keyword evidence="10" id="KW-0133">Cell shape</keyword>
<evidence type="ECO:0000256" key="17">
    <source>
        <dbReference type="SAM" id="MobiDB-lite"/>
    </source>
</evidence>
<comment type="caution">
    <text evidence="21">The sequence shown here is derived from an EMBL/GenBank/DDBJ whole genome shotgun (WGS) entry which is preliminary data.</text>
</comment>
<dbReference type="InterPro" id="IPR001264">
    <property type="entry name" value="Glyco_trans_51"/>
</dbReference>
<dbReference type="Gene3D" id="1.10.3810.10">
    <property type="entry name" value="Biosynthetic peptidoglycan transglycosylase-like"/>
    <property type="match status" value="1"/>
</dbReference>
<dbReference type="PATRIC" id="fig|1618422.5.peg.600"/>
<protein>
    <submittedName>
        <fullName evidence="21">Penicillin-binding protein, 1A family, nonfunctional</fullName>
    </submittedName>
</protein>
<comment type="subcellular location">
    <subcellularLocation>
        <location evidence="1">Cell membrane</location>
    </subcellularLocation>
</comment>